<reference evidence="1" key="1">
    <citation type="submission" date="2022-06" db="EMBL/GenBank/DDBJ databases">
        <title>Draft genome sequences of Leminorella grimontii str. JCM5902.</title>
        <authorList>
            <person name="Wakabayashi Y."/>
            <person name="Kojima K."/>
        </authorList>
    </citation>
    <scope>NUCLEOTIDE SEQUENCE</scope>
    <source>
        <strain evidence="1">JCM 5902</strain>
    </source>
</reference>
<keyword evidence="2" id="KW-1185">Reference proteome</keyword>
<comment type="caution">
    <text evidence="1">The sequence shown here is derived from an EMBL/GenBank/DDBJ whole genome shotgun (WGS) entry which is preliminary data.</text>
</comment>
<name>A0AAV5MVS4_9GAMM</name>
<dbReference type="EMBL" id="BRLH01000001">
    <property type="protein sequence ID" value="GKX53940.1"/>
    <property type="molecule type" value="Genomic_DNA"/>
</dbReference>
<organism evidence="1 2">
    <name type="scientific">Leminorella grimontii</name>
    <dbReference type="NCBI Taxonomy" id="82981"/>
    <lineage>
        <taxon>Bacteria</taxon>
        <taxon>Pseudomonadati</taxon>
        <taxon>Pseudomonadota</taxon>
        <taxon>Gammaproteobacteria</taxon>
        <taxon>Enterobacterales</taxon>
        <taxon>Budviciaceae</taxon>
        <taxon>Leminorella</taxon>
    </lineage>
</organism>
<accession>A0AAV5MVS4</accession>
<protein>
    <submittedName>
        <fullName evidence="1">Uncharacterized protein</fullName>
    </submittedName>
</protein>
<proteinExistence type="predicted"/>
<dbReference type="Proteomes" id="UP001058124">
    <property type="component" value="Unassembled WGS sequence"/>
</dbReference>
<evidence type="ECO:0000313" key="2">
    <source>
        <dbReference type="Proteomes" id="UP001058124"/>
    </source>
</evidence>
<gene>
    <name evidence="1" type="ORF">SOASR030_00520</name>
</gene>
<dbReference type="AlphaFoldDB" id="A0AAV5MVS4"/>
<sequence length="107" mass="12570">MTNYDLYGFSGNCLSEARDLLCSLLNINFHERDGTYQGGIYFLSGDRRHEHFMLKENVDPFDDSPEEVEFSDYRYLLYVNDTSRPLELRANILSSDKFILLRSESLR</sequence>
<evidence type="ECO:0000313" key="1">
    <source>
        <dbReference type="EMBL" id="GKX53940.1"/>
    </source>
</evidence>